<name>A0A3P7V340_HAEPC</name>
<dbReference type="OrthoDB" id="2866996at2759"/>
<dbReference type="AlphaFoldDB" id="A0A3P7V340"/>
<evidence type="ECO:0000259" key="3">
    <source>
        <dbReference type="Pfam" id="PF22666"/>
    </source>
</evidence>
<proteinExistence type="predicted"/>
<dbReference type="PANTHER" id="PTHR43730">
    <property type="entry name" value="BETA-MANNOSIDASE"/>
    <property type="match status" value="1"/>
</dbReference>
<keyword evidence="1" id="KW-0378">Hydrolase</keyword>
<evidence type="ECO:0000256" key="2">
    <source>
        <dbReference type="ARBA" id="ARBA00023295"/>
    </source>
</evidence>
<feature type="domain" description="Beta-mannosidase-like galactose-binding" evidence="3">
    <location>
        <begin position="5"/>
        <end position="134"/>
    </location>
</feature>
<dbReference type="SUPFAM" id="SSF49785">
    <property type="entry name" value="Galactose-binding domain-like"/>
    <property type="match status" value="1"/>
</dbReference>
<gene>
    <name evidence="4" type="ORF">HPLM_LOCUS11015</name>
</gene>
<dbReference type="PANTHER" id="PTHR43730:SF1">
    <property type="entry name" value="BETA-MANNOSIDASE"/>
    <property type="match status" value="1"/>
</dbReference>
<dbReference type="Proteomes" id="UP000268014">
    <property type="component" value="Unassembled WGS sequence"/>
</dbReference>
<evidence type="ECO:0000313" key="4">
    <source>
        <dbReference type="EMBL" id="VDO41790.1"/>
    </source>
</evidence>
<sequence length="141" mass="16103">MGGQWDYYSTNKSIRGHGLVPGDIYSDLYRSKVISEPLFGDNHLDLAWIGAENWTYSRTFTVDPSLMKYRTVLLLLKGVDTVSTVTLNDDILLNTTNQFVEYHVDLFGSLKTKNTIEVRFTSPVLYAKEKSDEYYVSSSVR</sequence>
<organism evidence="4 5">
    <name type="scientific">Haemonchus placei</name>
    <name type="common">Barber's pole worm</name>
    <dbReference type="NCBI Taxonomy" id="6290"/>
    <lineage>
        <taxon>Eukaryota</taxon>
        <taxon>Metazoa</taxon>
        <taxon>Ecdysozoa</taxon>
        <taxon>Nematoda</taxon>
        <taxon>Chromadorea</taxon>
        <taxon>Rhabditida</taxon>
        <taxon>Rhabditina</taxon>
        <taxon>Rhabditomorpha</taxon>
        <taxon>Strongyloidea</taxon>
        <taxon>Trichostrongylidae</taxon>
        <taxon>Haemonchus</taxon>
    </lineage>
</organism>
<evidence type="ECO:0000256" key="1">
    <source>
        <dbReference type="ARBA" id="ARBA00022801"/>
    </source>
</evidence>
<dbReference type="InterPro" id="IPR054593">
    <property type="entry name" value="Beta-mannosidase-like_N2"/>
</dbReference>
<dbReference type="GO" id="GO:0004567">
    <property type="term" value="F:beta-mannosidase activity"/>
    <property type="evidence" value="ECO:0007669"/>
    <property type="project" value="TreeGrafter"/>
</dbReference>
<dbReference type="STRING" id="6290.A0A3P7V340"/>
<dbReference type="GO" id="GO:0006516">
    <property type="term" value="P:glycoprotein catabolic process"/>
    <property type="evidence" value="ECO:0007669"/>
    <property type="project" value="TreeGrafter"/>
</dbReference>
<dbReference type="InterPro" id="IPR050887">
    <property type="entry name" value="Beta-mannosidase_GH2"/>
</dbReference>
<protein>
    <recommendedName>
        <fullName evidence="3">Beta-mannosidase-like galactose-binding domain-containing protein</fullName>
    </recommendedName>
</protein>
<evidence type="ECO:0000313" key="5">
    <source>
        <dbReference type="Proteomes" id="UP000268014"/>
    </source>
</evidence>
<keyword evidence="2" id="KW-0326">Glycosidase</keyword>
<dbReference type="Pfam" id="PF22666">
    <property type="entry name" value="Glyco_hydro_2_N2"/>
    <property type="match status" value="1"/>
</dbReference>
<dbReference type="EMBL" id="UZAF01017451">
    <property type="protein sequence ID" value="VDO41790.1"/>
    <property type="molecule type" value="Genomic_DNA"/>
</dbReference>
<keyword evidence="5" id="KW-1185">Reference proteome</keyword>
<accession>A0A3P7V340</accession>
<reference evidence="4 5" key="1">
    <citation type="submission" date="2018-11" db="EMBL/GenBank/DDBJ databases">
        <authorList>
            <consortium name="Pathogen Informatics"/>
        </authorList>
    </citation>
    <scope>NUCLEOTIDE SEQUENCE [LARGE SCALE GENOMIC DNA]</scope>
    <source>
        <strain evidence="4 5">MHpl1</strain>
    </source>
</reference>
<dbReference type="Gene3D" id="2.60.120.260">
    <property type="entry name" value="Galactose-binding domain-like"/>
    <property type="match status" value="1"/>
</dbReference>
<dbReference type="InterPro" id="IPR008979">
    <property type="entry name" value="Galactose-bd-like_sf"/>
</dbReference>